<comment type="caution">
    <text evidence="2">The sequence shown here is derived from an EMBL/GenBank/DDBJ whole genome shotgun (WGS) entry which is preliminary data.</text>
</comment>
<dbReference type="InterPro" id="IPR022622">
    <property type="entry name" value="DUF3492"/>
</dbReference>
<organism evidence="2 3">
    <name type="scientific">Candidatus Copromonas faecavium</name>
    <name type="common">nom. illeg.</name>
    <dbReference type="NCBI Taxonomy" id="2840740"/>
    <lineage>
        <taxon>Bacteria</taxon>
        <taxon>Bacillati</taxon>
        <taxon>Bacillota</taxon>
        <taxon>Clostridia</taxon>
        <taxon>Lachnospirales</taxon>
        <taxon>Lachnospiraceae</taxon>
        <taxon>Candidatus Copromonas (nom. illeg.)</taxon>
    </lineage>
</organism>
<dbReference type="Pfam" id="PF13692">
    <property type="entry name" value="Glyco_trans_1_4"/>
    <property type="match status" value="1"/>
</dbReference>
<evidence type="ECO:0000313" key="3">
    <source>
        <dbReference type="Proteomes" id="UP000824250"/>
    </source>
</evidence>
<evidence type="ECO:0000259" key="1">
    <source>
        <dbReference type="Pfam" id="PF11997"/>
    </source>
</evidence>
<gene>
    <name evidence="2" type="primary">pelF</name>
    <name evidence="2" type="ORF">IAB28_06595</name>
</gene>
<name>A0A9D1A675_9FIRM</name>
<accession>A0A9D1A675</accession>
<dbReference type="PANTHER" id="PTHR12526:SF608">
    <property type="entry name" value="PELF"/>
    <property type="match status" value="1"/>
</dbReference>
<dbReference type="Proteomes" id="UP000824250">
    <property type="component" value="Unassembled WGS sequence"/>
</dbReference>
<dbReference type="Gene3D" id="3.40.50.2000">
    <property type="entry name" value="Glycogen Phosphorylase B"/>
    <property type="match status" value="2"/>
</dbReference>
<feature type="domain" description="DUF3492" evidence="1">
    <location>
        <begin position="1"/>
        <end position="256"/>
    </location>
</feature>
<sequence>MRICVILEGCYPYVTGGVSTWIHQYIQAMREHQFVLWTVAASSEDRGKFKYKLPENVVEVHEVFLQDALKMEPERKKYQFNQHEIQALTDFVHCKQPDWDVLFEMYNDRKISPMSFLLSQEFLNILVDICEKDYPYIAFSDMFHTMRSMFLPVLYVLGQEVPRADLYHTIATGYGGLMARLGSYKYGVPFMLTEHGIYTREREEEIIRARWVPSSFKRSWVRFFYMLSAAVYDSATMVTSLFANARKTQINIGCIPEKCRVIANGIHVERFKDIPLKQENGWIDIGAIVRLAPIKDVKTLIYSFYELKFRLKQVRLHIIGPEDDIQYAQECYELAEQLGVKDLVFTGMTNILEYMKNLDYTVLSSISEGQPLSVLESFAAGRPCVTTDVGCCRELIEGMEGDHLGQAGICVPPMEREALCAAMERMCIRTEERYRMGQIGKKRVEQYFRHEDMIRNYQQTYTEVISRWQESVSH</sequence>
<reference evidence="2" key="1">
    <citation type="submission" date="2020-10" db="EMBL/GenBank/DDBJ databases">
        <authorList>
            <person name="Gilroy R."/>
        </authorList>
    </citation>
    <scope>NUCLEOTIDE SEQUENCE</scope>
    <source>
        <strain evidence="2">CHK180-2868</strain>
    </source>
</reference>
<dbReference type="Pfam" id="PF11997">
    <property type="entry name" value="DUF3492"/>
    <property type="match status" value="1"/>
</dbReference>
<dbReference type="AlphaFoldDB" id="A0A9D1A675"/>
<reference evidence="2" key="2">
    <citation type="journal article" date="2021" name="PeerJ">
        <title>Extensive microbial diversity within the chicken gut microbiome revealed by metagenomics and culture.</title>
        <authorList>
            <person name="Gilroy R."/>
            <person name="Ravi A."/>
            <person name="Getino M."/>
            <person name="Pursley I."/>
            <person name="Horton D.L."/>
            <person name="Alikhan N.F."/>
            <person name="Baker D."/>
            <person name="Gharbi K."/>
            <person name="Hall N."/>
            <person name="Watson M."/>
            <person name="Adriaenssens E.M."/>
            <person name="Foster-Nyarko E."/>
            <person name="Jarju S."/>
            <person name="Secka A."/>
            <person name="Antonio M."/>
            <person name="Oren A."/>
            <person name="Chaudhuri R.R."/>
            <person name="La Ragione R."/>
            <person name="Hildebrand F."/>
            <person name="Pallen M.J."/>
        </authorList>
    </citation>
    <scope>NUCLEOTIDE SEQUENCE</scope>
    <source>
        <strain evidence="2">CHK180-2868</strain>
    </source>
</reference>
<dbReference type="InterPro" id="IPR047691">
    <property type="entry name" value="PelF-like"/>
</dbReference>
<protein>
    <submittedName>
        <fullName evidence="2">GT4 family glycosyltransferase PelF</fullName>
    </submittedName>
</protein>
<dbReference type="NCBIfam" id="NF038011">
    <property type="entry name" value="PelF"/>
    <property type="match status" value="1"/>
</dbReference>
<dbReference type="EMBL" id="DVGC01000036">
    <property type="protein sequence ID" value="HIR05618.1"/>
    <property type="molecule type" value="Genomic_DNA"/>
</dbReference>
<dbReference type="SUPFAM" id="SSF53756">
    <property type="entry name" value="UDP-Glycosyltransferase/glycogen phosphorylase"/>
    <property type="match status" value="1"/>
</dbReference>
<dbReference type="PANTHER" id="PTHR12526">
    <property type="entry name" value="GLYCOSYLTRANSFERASE"/>
    <property type="match status" value="1"/>
</dbReference>
<evidence type="ECO:0000313" key="2">
    <source>
        <dbReference type="EMBL" id="HIR05618.1"/>
    </source>
</evidence>
<proteinExistence type="predicted"/>